<gene>
    <name evidence="16" type="ORF">S01H1_00672</name>
</gene>
<keyword evidence="8" id="KW-0067">ATP-binding</keyword>
<dbReference type="EMBL" id="BARS01000251">
    <property type="protein sequence ID" value="GAF74397.1"/>
    <property type="molecule type" value="Genomic_DNA"/>
</dbReference>
<dbReference type="PROSITE" id="PS50862">
    <property type="entry name" value="AA_TRNA_LIGASE_II"/>
    <property type="match status" value="1"/>
</dbReference>
<keyword evidence="10" id="KW-0030">Aminoacyl-tRNA synthetase</keyword>
<evidence type="ECO:0000259" key="15">
    <source>
        <dbReference type="PROSITE" id="PS50862"/>
    </source>
</evidence>
<sequence length="146" mass="16362">ELYKFCQPERSEEELQALVNDAEDICRALGIPYRVLQLCTGDLGFASLMSYDIEMWAPGCDEWLEVSSCSSCGDFQARRANIRFRREKGARPEFVHTLNGSGLALPRTLIAVLENYQQRDGSVVVPEVLRGYMGGVEVVPHAHPSR</sequence>
<reference evidence="16" key="1">
    <citation type="journal article" date="2014" name="Front. Microbiol.">
        <title>High frequency of phylogenetically diverse reductive dehalogenase-homologous genes in deep subseafloor sedimentary metagenomes.</title>
        <authorList>
            <person name="Kawai M."/>
            <person name="Futagami T."/>
            <person name="Toyoda A."/>
            <person name="Takaki Y."/>
            <person name="Nishi S."/>
            <person name="Hori S."/>
            <person name="Arai W."/>
            <person name="Tsubouchi T."/>
            <person name="Morono Y."/>
            <person name="Uchiyama I."/>
            <person name="Ito T."/>
            <person name="Fujiyama A."/>
            <person name="Inagaki F."/>
            <person name="Takami H."/>
        </authorList>
    </citation>
    <scope>NUCLEOTIDE SEQUENCE</scope>
    <source>
        <strain evidence="16">Expedition CK06-06</strain>
    </source>
</reference>
<comment type="pathway">
    <text evidence="2">Aminoacyl-tRNA biosynthesis; selenocysteinyl-tRNA(Sec) biosynthesis; L-seryl-tRNA(Sec) from L-serine and tRNA(Sec): step 1/1.</text>
</comment>
<dbReference type="GO" id="GO:0004828">
    <property type="term" value="F:serine-tRNA ligase activity"/>
    <property type="evidence" value="ECO:0007669"/>
    <property type="project" value="UniProtKB-EC"/>
</dbReference>
<feature type="non-terminal residue" evidence="16">
    <location>
        <position position="1"/>
    </location>
</feature>
<comment type="catalytic activity">
    <reaction evidence="14">
        <text>tRNA(Ser) + L-serine + ATP = L-seryl-tRNA(Ser) + AMP + diphosphate + H(+)</text>
        <dbReference type="Rhea" id="RHEA:12292"/>
        <dbReference type="Rhea" id="RHEA-COMP:9669"/>
        <dbReference type="Rhea" id="RHEA-COMP:9703"/>
        <dbReference type="ChEBI" id="CHEBI:15378"/>
        <dbReference type="ChEBI" id="CHEBI:30616"/>
        <dbReference type="ChEBI" id="CHEBI:33019"/>
        <dbReference type="ChEBI" id="CHEBI:33384"/>
        <dbReference type="ChEBI" id="CHEBI:78442"/>
        <dbReference type="ChEBI" id="CHEBI:78533"/>
        <dbReference type="ChEBI" id="CHEBI:456215"/>
        <dbReference type="EC" id="6.1.1.11"/>
    </reaction>
</comment>
<evidence type="ECO:0000256" key="10">
    <source>
        <dbReference type="ARBA" id="ARBA00023146"/>
    </source>
</evidence>
<organism evidence="16">
    <name type="scientific">marine sediment metagenome</name>
    <dbReference type="NCBI Taxonomy" id="412755"/>
    <lineage>
        <taxon>unclassified sequences</taxon>
        <taxon>metagenomes</taxon>
        <taxon>ecological metagenomes</taxon>
    </lineage>
</organism>
<comment type="similarity">
    <text evidence="3">Belongs to the class-II aminoacyl-tRNA synthetase family. Type-1 seryl-tRNA synthetase subfamily.</text>
</comment>
<dbReference type="EC" id="6.1.1.11" evidence="4"/>
<protein>
    <recommendedName>
        <fullName evidence="4">serine--tRNA ligase</fullName>
        <ecNumber evidence="4">6.1.1.11</ecNumber>
    </recommendedName>
    <alternativeName>
        <fullName evidence="11">Seryl-tRNA synthetase</fullName>
    </alternativeName>
    <alternativeName>
        <fullName evidence="12">Seryl-tRNA(Ser/Sec) synthetase</fullName>
    </alternativeName>
</protein>
<comment type="subcellular location">
    <subcellularLocation>
        <location evidence="1">Cytoplasm</location>
    </subcellularLocation>
</comment>
<dbReference type="PRINTS" id="PR00981">
    <property type="entry name" value="TRNASYNTHSER"/>
</dbReference>
<evidence type="ECO:0000256" key="3">
    <source>
        <dbReference type="ARBA" id="ARBA00010728"/>
    </source>
</evidence>
<dbReference type="AlphaFoldDB" id="X0SER0"/>
<feature type="domain" description="Aminoacyl-transfer RNA synthetases class-II family profile" evidence="15">
    <location>
        <begin position="1"/>
        <end position="126"/>
    </location>
</feature>
<dbReference type="GO" id="GO:0006434">
    <property type="term" value="P:seryl-tRNA aminoacylation"/>
    <property type="evidence" value="ECO:0007669"/>
    <property type="project" value="InterPro"/>
</dbReference>
<dbReference type="InterPro" id="IPR002317">
    <property type="entry name" value="Ser-tRNA-ligase_type_1"/>
</dbReference>
<dbReference type="InterPro" id="IPR045864">
    <property type="entry name" value="aa-tRNA-synth_II/BPL/LPL"/>
</dbReference>
<evidence type="ECO:0000256" key="11">
    <source>
        <dbReference type="ARBA" id="ARBA00031113"/>
    </source>
</evidence>
<evidence type="ECO:0000256" key="14">
    <source>
        <dbReference type="ARBA" id="ARBA00048823"/>
    </source>
</evidence>
<comment type="catalytic activity">
    <reaction evidence="13">
        <text>tRNA(Sec) + L-serine + ATP = L-seryl-tRNA(Sec) + AMP + diphosphate + H(+)</text>
        <dbReference type="Rhea" id="RHEA:42580"/>
        <dbReference type="Rhea" id="RHEA-COMP:9742"/>
        <dbReference type="Rhea" id="RHEA-COMP:10128"/>
        <dbReference type="ChEBI" id="CHEBI:15378"/>
        <dbReference type="ChEBI" id="CHEBI:30616"/>
        <dbReference type="ChEBI" id="CHEBI:33019"/>
        <dbReference type="ChEBI" id="CHEBI:33384"/>
        <dbReference type="ChEBI" id="CHEBI:78442"/>
        <dbReference type="ChEBI" id="CHEBI:78533"/>
        <dbReference type="ChEBI" id="CHEBI:456215"/>
        <dbReference type="EC" id="6.1.1.11"/>
    </reaction>
</comment>
<dbReference type="PANTHER" id="PTHR43697">
    <property type="entry name" value="SERYL-TRNA SYNTHETASE"/>
    <property type="match status" value="1"/>
</dbReference>
<dbReference type="Gene3D" id="3.30.930.10">
    <property type="entry name" value="Bira Bifunctional Protein, Domain 2"/>
    <property type="match status" value="1"/>
</dbReference>
<evidence type="ECO:0000313" key="16">
    <source>
        <dbReference type="EMBL" id="GAF74397.1"/>
    </source>
</evidence>
<keyword evidence="6" id="KW-0436">Ligase</keyword>
<comment type="caution">
    <text evidence="16">The sequence shown here is derived from an EMBL/GenBank/DDBJ whole genome shotgun (WGS) entry which is preliminary data.</text>
</comment>
<evidence type="ECO:0000256" key="12">
    <source>
        <dbReference type="ARBA" id="ARBA00033352"/>
    </source>
</evidence>
<dbReference type="SUPFAM" id="SSF55681">
    <property type="entry name" value="Class II aaRS and biotin synthetases"/>
    <property type="match status" value="1"/>
</dbReference>
<dbReference type="PANTHER" id="PTHR43697:SF1">
    <property type="entry name" value="SERINE--TRNA LIGASE"/>
    <property type="match status" value="1"/>
</dbReference>
<name>X0SER0_9ZZZZ</name>
<dbReference type="GO" id="GO:0005737">
    <property type="term" value="C:cytoplasm"/>
    <property type="evidence" value="ECO:0007669"/>
    <property type="project" value="UniProtKB-SubCell"/>
</dbReference>
<evidence type="ECO:0000256" key="2">
    <source>
        <dbReference type="ARBA" id="ARBA00005045"/>
    </source>
</evidence>
<accession>X0SER0</accession>
<dbReference type="InterPro" id="IPR006195">
    <property type="entry name" value="aa-tRNA-synth_II"/>
</dbReference>
<keyword evidence="9" id="KW-0648">Protein biosynthesis</keyword>
<keyword evidence="7" id="KW-0547">Nucleotide-binding</keyword>
<evidence type="ECO:0000256" key="7">
    <source>
        <dbReference type="ARBA" id="ARBA00022741"/>
    </source>
</evidence>
<evidence type="ECO:0000256" key="4">
    <source>
        <dbReference type="ARBA" id="ARBA00012840"/>
    </source>
</evidence>
<evidence type="ECO:0000256" key="9">
    <source>
        <dbReference type="ARBA" id="ARBA00022917"/>
    </source>
</evidence>
<evidence type="ECO:0000256" key="1">
    <source>
        <dbReference type="ARBA" id="ARBA00004496"/>
    </source>
</evidence>
<dbReference type="Pfam" id="PF00587">
    <property type="entry name" value="tRNA-synt_2b"/>
    <property type="match status" value="1"/>
</dbReference>
<evidence type="ECO:0000256" key="8">
    <source>
        <dbReference type="ARBA" id="ARBA00022840"/>
    </source>
</evidence>
<proteinExistence type="inferred from homology"/>
<evidence type="ECO:0000256" key="13">
    <source>
        <dbReference type="ARBA" id="ARBA00047929"/>
    </source>
</evidence>
<dbReference type="GO" id="GO:0005524">
    <property type="term" value="F:ATP binding"/>
    <property type="evidence" value="ECO:0007669"/>
    <property type="project" value="UniProtKB-KW"/>
</dbReference>
<dbReference type="InterPro" id="IPR002314">
    <property type="entry name" value="aa-tRNA-synt_IIb"/>
</dbReference>
<evidence type="ECO:0000256" key="6">
    <source>
        <dbReference type="ARBA" id="ARBA00022598"/>
    </source>
</evidence>
<keyword evidence="5" id="KW-0963">Cytoplasm</keyword>
<evidence type="ECO:0000256" key="5">
    <source>
        <dbReference type="ARBA" id="ARBA00022490"/>
    </source>
</evidence>